<comment type="subcellular location">
    <subcellularLocation>
        <location evidence="1 8">Cell membrane</location>
        <topology evidence="1 8">Multi-pass membrane protein</topology>
    </subcellularLocation>
</comment>
<evidence type="ECO:0000313" key="10">
    <source>
        <dbReference type="EMBL" id="HIU25418.1"/>
    </source>
</evidence>
<evidence type="ECO:0000256" key="7">
    <source>
        <dbReference type="ARBA" id="ARBA00023136"/>
    </source>
</evidence>
<reference evidence="10" key="2">
    <citation type="journal article" date="2021" name="PeerJ">
        <title>Extensive microbial diversity within the chicken gut microbiome revealed by metagenomics and culture.</title>
        <authorList>
            <person name="Gilroy R."/>
            <person name="Ravi A."/>
            <person name="Getino M."/>
            <person name="Pursley I."/>
            <person name="Horton D.L."/>
            <person name="Alikhan N.F."/>
            <person name="Baker D."/>
            <person name="Gharbi K."/>
            <person name="Hall N."/>
            <person name="Watson M."/>
            <person name="Adriaenssens E.M."/>
            <person name="Foster-Nyarko E."/>
            <person name="Jarju S."/>
            <person name="Secka A."/>
            <person name="Antonio M."/>
            <person name="Oren A."/>
            <person name="Chaudhuri R.R."/>
            <person name="La Ragione R."/>
            <person name="Hildebrand F."/>
            <person name="Pallen M.J."/>
        </authorList>
    </citation>
    <scope>NUCLEOTIDE SEQUENCE</scope>
    <source>
        <strain evidence="10">ChiHcec3-6078</strain>
    </source>
</reference>
<dbReference type="InterPro" id="IPR020846">
    <property type="entry name" value="MFS_dom"/>
</dbReference>
<name>A0A9D1L6W5_9FIRM</name>
<dbReference type="PANTHER" id="PTHR23502:SF132">
    <property type="entry name" value="POLYAMINE TRANSPORTER 2-RELATED"/>
    <property type="match status" value="1"/>
</dbReference>
<feature type="transmembrane region" description="Helical" evidence="8">
    <location>
        <begin position="379"/>
        <end position="400"/>
    </location>
</feature>
<dbReference type="NCBIfam" id="TIGR00710">
    <property type="entry name" value="efflux_Bcr_CflA"/>
    <property type="match status" value="1"/>
</dbReference>
<dbReference type="Pfam" id="PF07690">
    <property type="entry name" value="MFS_1"/>
    <property type="match status" value="1"/>
</dbReference>
<keyword evidence="4 8" id="KW-1003">Cell membrane</keyword>
<evidence type="ECO:0000256" key="1">
    <source>
        <dbReference type="ARBA" id="ARBA00004651"/>
    </source>
</evidence>
<keyword evidence="5 8" id="KW-0812">Transmembrane</keyword>
<dbReference type="Gene3D" id="1.20.1720.10">
    <property type="entry name" value="Multidrug resistance protein D"/>
    <property type="match status" value="1"/>
</dbReference>
<dbReference type="InterPro" id="IPR004812">
    <property type="entry name" value="Efflux_drug-R_Bcr/CmlA"/>
</dbReference>
<evidence type="ECO:0000313" key="11">
    <source>
        <dbReference type="Proteomes" id="UP000824090"/>
    </source>
</evidence>
<feature type="domain" description="Major facilitator superfamily (MFS) profile" evidence="9">
    <location>
        <begin position="24"/>
        <end position="405"/>
    </location>
</feature>
<dbReference type="CDD" id="cd17320">
    <property type="entry name" value="MFS_MdfA_MDR_like"/>
    <property type="match status" value="1"/>
</dbReference>
<comment type="caution">
    <text evidence="10">The sequence shown here is derived from an EMBL/GenBank/DDBJ whole genome shotgun (WGS) entry which is preliminary data.</text>
</comment>
<feature type="transmembrane region" description="Helical" evidence="8">
    <location>
        <begin position="265"/>
        <end position="282"/>
    </location>
</feature>
<comment type="similarity">
    <text evidence="2 8">Belongs to the major facilitator superfamily. Bcr/CmlA family.</text>
</comment>
<dbReference type="InterPro" id="IPR011701">
    <property type="entry name" value="MFS"/>
</dbReference>
<dbReference type="EMBL" id="DVMP01000058">
    <property type="protein sequence ID" value="HIU25418.1"/>
    <property type="molecule type" value="Genomic_DNA"/>
</dbReference>
<reference evidence="10" key="1">
    <citation type="submission" date="2020-10" db="EMBL/GenBank/DDBJ databases">
        <authorList>
            <person name="Gilroy R."/>
        </authorList>
    </citation>
    <scope>NUCLEOTIDE SEQUENCE</scope>
    <source>
        <strain evidence="10">ChiHcec3-6078</strain>
    </source>
</reference>
<feature type="transmembrane region" description="Helical" evidence="8">
    <location>
        <begin position="21"/>
        <end position="39"/>
    </location>
</feature>
<dbReference type="GO" id="GO:0042910">
    <property type="term" value="F:xenobiotic transmembrane transporter activity"/>
    <property type="evidence" value="ECO:0007669"/>
    <property type="project" value="InterPro"/>
</dbReference>
<dbReference type="Proteomes" id="UP000824090">
    <property type="component" value="Unassembled WGS sequence"/>
</dbReference>
<dbReference type="AlphaFoldDB" id="A0A9D1L6W5"/>
<evidence type="ECO:0000256" key="2">
    <source>
        <dbReference type="ARBA" id="ARBA00006236"/>
    </source>
</evidence>
<proteinExistence type="inferred from homology"/>
<dbReference type="GO" id="GO:0005886">
    <property type="term" value="C:plasma membrane"/>
    <property type="evidence" value="ECO:0007669"/>
    <property type="project" value="UniProtKB-SubCell"/>
</dbReference>
<keyword evidence="7 8" id="KW-0472">Membrane</keyword>
<evidence type="ECO:0000259" key="9">
    <source>
        <dbReference type="PROSITE" id="PS50850"/>
    </source>
</evidence>
<dbReference type="PANTHER" id="PTHR23502">
    <property type="entry name" value="MAJOR FACILITATOR SUPERFAMILY"/>
    <property type="match status" value="1"/>
</dbReference>
<dbReference type="PROSITE" id="PS50850">
    <property type="entry name" value="MFS"/>
    <property type="match status" value="1"/>
</dbReference>
<evidence type="ECO:0000256" key="6">
    <source>
        <dbReference type="ARBA" id="ARBA00022989"/>
    </source>
</evidence>
<organism evidence="10 11">
    <name type="scientific">Candidatus Allocopromorpha excrementigallinarum</name>
    <dbReference type="NCBI Taxonomy" id="2840742"/>
    <lineage>
        <taxon>Bacteria</taxon>
        <taxon>Bacillati</taxon>
        <taxon>Bacillota</taxon>
        <taxon>Clostridia</taxon>
        <taxon>Eubacteriales</taxon>
        <taxon>Eubacteriaceae</taxon>
        <taxon>Eubacteriaceae incertae sedis</taxon>
        <taxon>Candidatus Allocopromorpha</taxon>
    </lineage>
</organism>
<sequence length="410" mass="44707">MYTKQEVLSMSEIKKQKHLKVKGTIFLIAFMNMVVPLSLDMYLPAVPQMARIFDTNEAIVNFTLVGFFFFMAVGTLIFGPLSDKYGRKPLLIWGTLIYCVFSAVCAMAPGIYILIGARIIQAVGAGCMVAVSTALIKDCFEAAKRSAILAVVQAMSVIAPMVAPVLGAWVVTLSGWRMTFWILAVLGLLCLGAVMLLEETVDDENRYKGKLAGSIGRLVVVGRNGGFTAFLLSAAMLAAPYMAYVAVCSYIYIDFFSLSETTYSYFFAVNSAAAILGPVFYLRVMKRIKANTMMTGCIIISVVCGVLMLTAGWTGPLVFLICFLPFTVVESAVRPFSTAILLNQQEGDTGSASSLINFTHTVLGSIGMILGTLNWGSYIRGLGIILVGSSIISLFIWIIIRKRNMEIKWK</sequence>
<evidence type="ECO:0000256" key="8">
    <source>
        <dbReference type="RuleBase" id="RU365088"/>
    </source>
</evidence>
<accession>A0A9D1L6W5</accession>
<gene>
    <name evidence="10" type="ORF">IAC50_02820</name>
</gene>
<feature type="transmembrane region" description="Helical" evidence="8">
    <location>
        <begin position="294"/>
        <end position="311"/>
    </location>
</feature>
<evidence type="ECO:0000256" key="3">
    <source>
        <dbReference type="ARBA" id="ARBA00022448"/>
    </source>
</evidence>
<feature type="transmembrane region" description="Helical" evidence="8">
    <location>
        <begin position="227"/>
        <end position="253"/>
    </location>
</feature>
<feature type="transmembrane region" description="Helical" evidence="8">
    <location>
        <begin position="148"/>
        <end position="172"/>
    </location>
</feature>
<feature type="transmembrane region" description="Helical" evidence="8">
    <location>
        <begin position="90"/>
        <end position="113"/>
    </location>
</feature>
<evidence type="ECO:0000256" key="5">
    <source>
        <dbReference type="ARBA" id="ARBA00022692"/>
    </source>
</evidence>
<dbReference type="SUPFAM" id="SSF103473">
    <property type="entry name" value="MFS general substrate transporter"/>
    <property type="match status" value="1"/>
</dbReference>
<dbReference type="InterPro" id="IPR036259">
    <property type="entry name" value="MFS_trans_sf"/>
</dbReference>
<keyword evidence="6 8" id="KW-1133">Transmembrane helix</keyword>
<feature type="transmembrane region" description="Helical" evidence="8">
    <location>
        <begin position="178"/>
        <end position="197"/>
    </location>
</feature>
<feature type="transmembrane region" description="Helical" evidence="8">
    <location>
        <begin position="59"/>
        <end position="78"/>
    </location>
</feature>
<comment type="caution">
    <text evidence="8">Lacks conserved residue(s) required for the propagation of feature annotation.</text>
</comment>
<feature type="transmembrane region" description="Helical" evidence="8">
    <location>
        <begin position="119"/>
        <end position="136"/>
    </location>
</feature>
<dbReference type="GO" id="GO:1990961">
    <property type="term" value="P:xenobiotic detoxification by transmembrane export across the plasma membrane"/>
    <property type="evidence" value="ECO:0007669"/>
    <property type="project" value="InterPro"/>
</dbReference>
<protein>
    <recommendedName>
        <fullName evidence="8">Bcr/CflA family efflux transporter</fullName>
    </recommendedName>
</protein>
<keyword evidence="3 8" id="KW-0813">Transport</keyword>
<evidence type="ECO:0000256" key="4">
    <source>
        <dbReference type="ARBA" id="ARBA00022475"/>
    </source>
</evidence>